<dbReference type="Pfam" id="PF23086">
    <property type="entry name" value="Tudor_Coilin"/>
    <property type="match status" value="1"/>
</dbReference>
<feature type="compositionally biased region" description="Pro residues" evidence="1">
    <location>
        <begin position="643"/>
        <end position="652"/>
    </location>
</feature>
<dbReference type="InterPro" id="IPR024822">
    <property type="entry name" value="Coilin"/>
</dbReference>
<dbReference type="PANTHER" id="PTHR15197">
    <property type="entry name" value="COILIN P80"/>
    <property type="match status" value="1"/>
</dbReference>
<dbReference type="InterPro" id="IPR056398">
    <property type="entry name" value="Tudor_Coilin"/>
</dbReference>
<comment type="caution">
    <text evidence="3">The sequence shown here is derived from an EMBL/GenBank/DDBJ whole genome shotgun (WGS) entry which is preliminary data.</text>
</comment>
<feature type="compositionally biased region" description="Acidic residues" evidence="1">
    <location>
        <begin position="167"/>
        <end position="179"/>
    </location>
</feature>
<keyword evidence="4" id="KW-1185">Reference proteome</keyword>
<dbReference type="AlphaFoldDB" id="A0AAV1INE4"/>
<protein>
    <recommendedName>
        <fullName evidence="2">Coilin tudor domain-containing protein</fullName>
    </recommendedName>
</protein>
<reference evidence="3 4" key="1">
    <citation type="submission" date="2023-10" db="EMBL/GenBank/DDBJ databases">
        <authorList>
            <person name="Maclean D."/>
            <person name="Macfadyen A."/>
        </authorList>
    </citation>
    <scope>NUCLEOTIDE SEQUENCE [LARGE SCALE GENOMIC DNA]</scope>
</reference>
<dbReference type="GO" id="GO:0030620">
    <property type="term" value="F:U2 snRNA binding"/>
    <property type="evidence" value="ECO:0007669"/>
    <property type="project" value="TreeGrafter"/>
</dbReference>
<feature type="compositionally biased region" description="Low complexity" evidence="1">
    <location>
        <begin position="764"/>
        <end position="781"/>
    </location>
</feature>
<dbReference type="GO" id="GO:0030619">
    <property type="term" value="F:U1 snRNA binding"/>
    <property type="evidence" value="ECO:0007669"/>
    <property type="project" value="TreeGrafter"/>
</dbReference>
<feature type="compositionally biased region" description="Low complexity" evidence="1">
    <location>
        <begin position="681"/>
        <end position="702"/>
    </location>
</feature>
<sequence>MSHGSLRLRLHFDEDIHGDAFKQLGRRIMYQPSFLAPDIASLASLIQHDFGIEPAGGLELSIDVWRLPLCSSSAVLRDGDVLRVSCSLGPEPQLQVLAGCPWQKQQAPMLAIAAMPHPQEASAAVKGRAANGLAGQQAAQKKRKRAQSEDPAGTEVLQAEAAASDADSSEESSEAESDETASSAEEQTQKPGKGPSRNARRKKHKRQLRRLGLLGRKPMGSPGNPGSQMELQRPPAPPSQAAVTEWSGGQVAAKRRKVEPDLGRLPEAAPEVAHASHTKLPRRGEQWRQSADVTAFLQKGHVHFADSDEEADMPEVPESSGQHSREQEGQAANGGYAAYVPEQAPGQAHSAAQAQHRQTAQPAQQKSRVDYELLPRVAPYPLEGDIIAYRLLHIGADWSPQVSEWREGRVVSLDTAEQSITVEPWGADAKSRHQNGQAGYEDGNMQHEDEEEEEEPPTEYDEDGVLRTSLHSFSDVRIIKFMPFDPSVPGSRERRRESKDTPRHAQEIAEQPDKLPGTSLGVSRRPEATGVQPTDPSAWKQSAQHTDNRWQQAGSRIAPVQEPAEGKEPQRPATGSPLPAERATGRTEAQAGKQTAARQVSVQAQPETRQPLASQQRPHPAHTDNAATPGQATLPALVIQPPIYSPLGPPMPAARASPAVMRSPAAFAEAAAALKRRRAELAAAQPQQRPASSSSQSMLQPPTVSKDPPSAHAPPTPHLAQAVQPGSAAAPEAVPAAQSGACSKAGHHEANTSQQAAVVEEMPTAAAVSGASSGATDSAAALQLPQPGVRTRSSARANAEPTAAEVPCSAEAGALRGVNADNPLPAPATDQSAGKEGLPGSSGEAHVKRARGGSRGSLIGPLLARLRREEESHAEKAPDAGPEHEKWPV</sequence>
<gene>
    <name evidence="3" type="ORF">CVIRNUC_010862</name>
</gene>
<feature type="compositionally biased region" description="Basic residues" evidence="1">
    <location>
        <begin position="198"/>
        <end position="209"/>
    </location>
</feature>
<feature type="compositionally biased region" description="Polar residues" evidence="1">
    <location>
        <begin position="592"/>
        <end position="617"/>
    </location>
</feature>
<feature type="domain" description="Coilin tudor" evidence="2">
    <location>
        <begin position="368"/>
        <end position="480"/>
    </location>
</feature>
<feature type="region of interest" description="Disordered" evidence="1">
    <location>
        <begin position="481"/>
        <end position="889"/>
    </location>
</feature>
<feature type="region of interest" description="Disordered" evidence="1">
    <location>
        <begin position="422"/>
        <end position="467"/>
    </location>
</feature>
<dbReference type="GO" id="GO:0015030">
    <property type="term" value="C:Cajal body"/>
    <property type="evidence" value="ECO:0007669"/>
    <property type="project" value="TreeGrafter"/>
</dbReference>
<dbReference type="Proteomes" id="UP001314263">
    <property type="component" value="Unassembled WGS sequence"/>
</dbReference>
<organism evidence="3 4">
    <name type="scientific">Coccomyxa viridis</name>
    <dbReference type="NCBI Taxonomy" id="1274662"/>
    <lineage>
        <taxon>Eukaryota</taxon>
        <taxon>Viridiplantae</taxon>
        <taxon>Chlorophyta</taxon>
        <taxon>core chlorophytes</taxon>
        <taxon>Trebouxiophyceae</taxon>
        <taxon>Trebouxiophyceae incertae sedis</taxon>
        <taxon>Coccomyxaceae</taxon>
        <taxon>Coccomyxa</taxon>
    </lineage>
</organism>
<proteinExistence type="predicted"/>
<feature type="compositionally biased region" description="Basic and acidic residues" evidence="1">
    <location>
        <begin position="491"/>
        <end position="513"/>
    </location>
</feature>
<feature type="compositionally biased region" description="Low complexity" evidence="1">
    <location>
        <begin position="343"/>
        <end position="365"/>
    </location>
</feature>
<feature type="region of interest" description="Disordered" evidence="1">
    <location>
        <begin position="304"/>
        <end position="370"/>
    </location>
</feature>
<feature type="region of interest" description="Disordered" evidence="1">
    <location>
        <begin position="122"/>
        <end position="289"/>
    </location>
</feature>
<feature type="compositionally biased region" description="Acidic residues" evidence="1">
    <location>
        <begin position="448"/>
        <end position="463"/>
    </location>
</feature>
<name>A0AAV1INE4_9CHLO</name>
<dbReference type="PANTHER" id="PTHR15197:SF0">
    <property type="entry name" value="COILIN"/>
    <property type="match status" value="1"/>
</dbReference>
<feature type="compositionally biased region" description="Low complexity" evidence="1">
    <location>
        <begin position="725"/>
        <end position="741"/>
    </location>
</feature>
<accession>A0AAV1INE4</accession>
<feature type="compositionally biased region" description="Low complexity" evidence="1">
    <location>
        <begin position="127"/>
        <end position="139"/>
    </location>
</feature>
<dbReference type="GO" id="GO:0000387">
    <property type="term" value="P:spliceosomal snRNP assembly"/>
    <property type="evidence" value="ECO:0007669"/>
    <property type="project" value="TreeGrafter"/>
</dbReference>
<dbReference type="EMBL" id="CAUYUE010000017">
    <property type="protein sequence ID" value="CAK0787640.1"/>
    <property type="molecule type" value="Genomic_DNA"/>
</dbReference>
<evidence type="ECO:0000259" key="2">
    <source>
        <dbReference type="Pfam" id="PF23086"/>
    </source>
</evidence>
<evidence type="ECO:0000256" key="1">
    <source>
        <dbReference type="SAM" id="MobiDB-lite"/>
    </source>
</evidence>
<evidence type="ECO:0000313" key="3">
    <source>
        <dbReference type="EMBL" id="CAK0787640.1"/>
    </source>
</evidence>
<feature type="compositionally biased region" description="Polar residues" evidence="1">
    <location>
        <begin position="531"/>
        <end position="554"/>
    </location>
</feature>
<evidence type="ECO:0000313" key="4">
    <source>
        <dbReference type="Proteomes" id="UP001314263"/>
    </source>
</evidence>
<feature type="compositionally biased region" description="Basic and acidic residues" evidence="1">
    <location>
        <begin position="866"/>
        <end position="889"/>
    </location>
</feature>